<dbReference type="Proteomes" id="UP000274358">
    <property type="component" value="Unassembled WGS sequence"/>
</dbReference>
<dbReference type="Pfam" id="PF00345">
    <property type="entry name" value="PapD_N"/>
    <property type="match status" value="1"/>
</dbReference>
<dbReference type="PANTHER" id="PTHR30251:SF2">
    <property type="entry name" value="FIMBRIAL CHAPERONE YADV-RELATED"/>
    <property type="match status" value="1"/>
</dbReference>
<evidence type="ECO:0000256" key="5">
    <source>
        <dbReference type="ARBA" id="ARBA00022764"/>
    </source>
</evidence>
<feature type="domain" description="Pili assembly chaperone C-terminal" evidence="10">
    <location>
        <begin position="165"/>
        <end position="226"/>
    </location>
</feature>
<dbReference type="FunFam" id="2.60.40.10:FF:000458">
    <property type="entry name" value="Molecular chaperone FimC"/>
    <property type="match status" value="1"/>
</dbReference>
<evidence type="ECO:0000256" key="4">
    <source>
        <dbReference type="ARBA" id="ARBA00022729"/>
    </source>
</evidence>
<dbReference type="SUPFAM" id="SSF49354">
    <property type="entry name" value="PapD-like"/>
    <property type="match status" value="1"/>
</dbReference>
<accession>A0A3S0S293</accession>
<dbReference type="PROSITE" id="PS00635">
    <property type="entry name" value="PILI_CHAPERONE"/>
    <property type="match status" value="1"/>
</dbReference>
<comment type="caution">
    <text evidence="11">The sequence shown here is derived from an EMBL/GenBank/DDBJ whole genome shotgun (WGS) entry which is preliminary data.</text>
</comment>
<dbReference type="GO" id="GO:0030288">
    <property type="term" value="C:outer membrane-bounded periplasmic space"/>
    <property type="evidence" value="ECO:0007669"/>
    <property type="project" value="InterPro"/>
</dbReference>
<protein>
    <submittedName>
        <fullName evidence="11">Molecular chaperone</fullName>
    </submittedName>
</protein>
<dbReference type="SUPFAM" id="SSF49584">
    <property type="entry name" value="Periplasmic chaperone C-domain"/>
    <property type="match status" value="1"/>
</dbReference>
<dbReference type="AlphaFoldDB" id="A0A3S0S293"/>
<dbReference type="GO" id="GO:0071555">
    <property type="term" value="P:cell wall organization"/>
    <property type="evidence" value="ECO:0007669"/>
    <property type="project" value="InterPro"/>
</dbReference>
<comment type="similarity">
    <text evidence="2 8">Belongs to the periplasmic pilus chaperone family.</text>
</comment>
<dbReference type="PRINTS" id="PR00969">
    <property type="entry name" value="CHAPERONPILI"/>
</dbReference>
<keyword evidence="12" id="KW-1185">Reference proteome</keyword>
<dbReference type="InterPro" id="IPR036316">
    <property type="entry name" value="Pili_assmbl_chap_C_dom_sf"/>
</dbReference>
<keyword evidence="7" id="KW-0393">Immunoglobulin domain</keyword>
<evidence type="ECO:0000256" key="8">
    <source>
        <dbReference type="RuleBase" id="RU003918"/>
    </source>
</evidence>
<dbReference type="PANTHER" id="PTHR30251">
    <property type="entry name" value="PILUS ASSEMBLY CHAPERONE"/>
    <property type="match status" value="1"/>
</dbReference>
<dbReference type="Pfam" id="PF02753">
    <property type="entry name" value="PapD_C"/>
    <property type="match status" value="1"/>
</dbReference>
<sequence>MLMGGLTAMLPLQASVVITGTRVIYPASESEVTVKLFNDGKHPALVQAWIDQGDPQTTPTNAKAPFTITPPIARMDPGKSQTLRLSYTGEPLPTDRESVFYLNVLEVPPKPQAQAHGSNNWLQLAIRSRLKLFFRPDSLKNSVQDALPQLTWQLTREGGKPALAVRNPSAYYVTLTDVELRGDGHTVSAKVDRMLAPGDQQTLSLQGEPPAGAQVHLRAISELGGILEADRPLAP</sequence>
<keyword evidence="3" id="KW-1029">Fimbrium biogenesis</keyword>
<evidence type="ECO:0000259" key="9">
    <source>
        <dbReference type="Pfam" id="PF00345"/>
    </source>
</evidence>
<dbReference type="EMBL" id="RYYV01000003">
    <property type="protein sequence ID" value="RUL78425.1"/>
    <property type="molecule type" value="Genomic_DNA"/>
</dbReference>
<feature type="domain" description="Pili assembly chaperone N-terminal" evidence="9">
    <location>
        <begin position="15"/>
        <end position="139"/>
    </location>
</feature>
<proteinExistence type="inferred from homology"/>
<evidence type="ECO:0000313" key="11">
    <source>
        <dbReference type="EMBL" id="RUL78425.1"/>
    </source>
</evidence>
<evidence type="ECO:0000256" key="1">
    <source>
        <dbReference type="ARBA" id="ARBA00004418"/>
    </source>
</evidence>
<evidence type="ECO:0000256" key="6">
    <source>
        <dbReference type="ARBA" id="ARBA00023186"/>
    </source>
</evidence>
<dbReference type="Gene3D" id="2.60.40.10">
    <property type="entry name" value="Immunoglobulins"/>
    <property type="match status" value="2"/>
</dbReference>
<dbReference type="InterPro" id="IPR008962">
    <property type="entry name" value="PapD-like_sf"/>
</dbReference>
<keyword evidence="6 8" id="KW-0143">Chaperone</keyword>
<evidence type="ECO:0000259" key="10">
    <source>
        <dbReference type="Pfam" id="PF02753"/>
    </source>
</evidence>
<dbReference type="InterPro" id="IPR050643">
    <property type="entry name" value="Periplasmic_pilus_chap"/>
</dbReference>
<dbReference type="InterPro" id="IPR013783">
    <property type="entry name" value="Ig-like_fold"/>
</dbReference>
<dbReference type="InterPro" id="IPR018046">
    <property type="entry name" value="Pili_assmbl_chaperone_CS"/>
</dbReference>
<comment type="subcellular location">
    <subcellularLocation>
        <location evidence="1 8">Periplasm</location>
    </subcellularLocation>
</comment>
<organism evidence="11 12">
    <name type="scientific">Dyella choica</name>
    <dbReference type="NCBI Taxonomy" id="1927959"/>
    <lineage>
        <taxon>Bacteria</taxon>
        <taxon>Pseudomonadati</taxon>
        <taxon>Pseudomonadota</taxon>
        <taxon>Gammaproteobacteria</taxon>
        <taxon>Lysobacterales</taxon>
        <taxon>Rhodanobacteraceae</taxon>
        <taxon>Dyella</taxon>
    </lineage>
</organism>
<evidence type="ECO:0000256" key="3">
    <source>
        <dbReference type="ARBA" id="ARBA00022558"/>
    </source>
</evidence>
<dbReference type="InterPro" id="IPR016147">
    <property type="entry name" value="Pili_assmbl_chaperone_N"/>
</dbReference>
<evidence type="ECO:0000256" key="2">
    <source>
        <dbReference type="ARBA" id="ARBA00007399"/>
    </source>
</evidence>
<keyword evidence="5" id="KW-0574">Periplasm</keyword>
<evidence type="ECO:0000313" key="12">
    <source>
        <dbReference type="Proteomes" id="UP000274358"/>
    </source>
</evidence>
<dbReference type="OrthoDB" id="9131059at2"/>
<gene>
    <name evidence="11" type="ORF">EKH80_05225</name>
</gene>
<keyword evidence="4" id="KW-0732">Signal</keyword>
<dbReference type="InterPro" id="IPR001829">
    <property type="entry name" value="Pili_assmbl_chaperone_bac"/>
</dbReference>
<reference evidence="11 12" key="1">
    <citation type="submission" date="2018-12" db="EMBL/GenBank/DDBJ databases">
        <title>Dyella dinghuensis sp. nov. DHOA06 and Dyella choica sp. nov. 4M-K27, isolated from forest soil.</title>
        <authorList>
            <person name="Qiu L.-H."/>
            <person name="Gao Z.-H."/>
        </authorList>
    </citation>
    <scope>NUCLEOTIDE SEQUENCE [LARGE SCALE GENOMIC DNA]</scope>
    <source>
        <strain evidence="11 12">4M-K27</strain>
    </source>
</reference>
<dbReference type="InterPro" id="IPR016148">
    <property type="entry name" value="Pili_assmbl_chaperone_C"/>
</dbReference>
<evidence type="ECO:0000256" key="7">
    <source>
        <dbReference type="ARBA" id="ARBA00023319"/>
    </source>
</evidence>
<name>A0A3S0S293_9GAMM</name>